<dbReference type="RefSeq" id="WP_103375936.1">
    <property type="nucleotide sequence ID" value="NZ_CP133983.1"/>
</dbReference>
<protein>
    <submittedName>
        <fullName evidence="2">Molybdopterin synthase sulfurylase</fullName>
    </submittedName>
</protein>
<name>A0ABM6RUL4_9FIRM</name>
<dbReference type="PANTHER" id="PTHR10953">
    <property type="entry name" value="UBIQUITIN-ACTIVATING ENZYME E1"/>
    <property type="match status" value="1"/>
</dbReference>
<proteinExistence type="predicted"/>
<keyword evidence="3" id="KW-1185">Reference proteome</keyword>
<dbReference type="InterPro" id="IPR045886">
    <property type="entry name" value="ThiF/MoeB/HesA"/>
</dbReference>
<dbReference type="CDD" id="cd00757">
    <property type="entry name" value="ThiF_MoeB_HesA_family"/>
    <property type="match status" value="1"/>
</dbReference>
<evidence type="ECO:0000259" key="1">
    <source>
        <dbReference type="Pfam" id="PF00899"/>
    </source>
</evidence>
<feature type="domain" description="THIF-type NAD/FAD binding fold" evidence="1">
    <location>
        <begin position="15"/>
        <end position="245"/>
    </location>
</feature>
<dbReference type="EMBL" id="CP019454">
    <property type="protein sequence ID" value="AUW95190.1"/>
    <property type="molecule type" value="Genomic_DNA"/>
</dbReference>
<dbReference type="Pfam" id="PF00899">
    <property type="entry name" value="ThiF"/>
    <property type="match status" value="1"/>
</dbReference>
<gene>
    <name evidence="2" type="ORF">BXT84_15500</name>
</gene>
<sequence length="251" mass="27001">MSHPSSVITDKERVRRLIALPGIKPDRVAQLRKSVIAVVGVGGIGQAALQYLVAQGIGRVILIDPDRVEGHNLSRQTLLTPQSIGQFKVDAVASRLQELSLTVEVEKHCVNLTEDNADQLLNEADIVLDGVDNGLAREALNRYGIYSGKPMFFAGATGYEALVFGMRGGKPCLTCLFGSVRDVADDCAVTGVLGPVVAMAGLVQAQETLKWVLQAGRSLVGRLWQWDGFSTTTRVMTIPARDDCPFCGHGM</sequence>
<dbReference type="Gene3D" id="3.40.50.720">
    <property type="entry name" value="NAD(P)-binding Rossmann-like Domain"/>
    <property type="match status" value="1"/>
</dbReference>
<evidence type="ECO:0000313" key="3">
    <source>
        <dbReference type="Proteomes" id="UP000325292"/>
    </source>
</evidence>
<accession>A0ABM6RUL4</accession>
<dbReference type="InterPro" id="IPR000594">
    <property type="entry name" value="ThiF_NAD_FAD-bd"/>
</dbReference>
<dbReference type="InterPro" id="IPR035985">
    <property type="entry name" value="Ubiquitin-activating_enz"/>
</dbReference>
<organism evidence="2 3">
    <name type="scientific">Sulfobacillus thermotolerans</name>
    <dbReference type="NCBI Taxonomy" id="338644"/>
    <lineage>
        <taxon>Bacteria</taxon>
        <taxon>Bacillati</taxon>
        <taxon>Bacillota</taxon>
        <taxon>Clostridia</taxon>
        <taxon>Eubacteriales</taxon>
        <taxon>Clostridiales Family XVII. Incertae Sedis</taxon>
        <taxon>Sulfobacillus</taxon>
    </lineage>
</organism>
<evidence type="ECO:0000313" key="2">
    <source>
        <dbReference type="EMBL" id="AUW95190.1"/>
    </source>
</evidence>
<dbReference type="PANTHER" id="PTHR10953:SF102">
    <property type="entry name" value="ADENYLYLTRANSFERASE AND SULFURTRANSFERASE MOCS3"/>
    <property type="match status" value="1"/>
</dbReference>
<dbReference type="Proteomes" id="UP000325292">
    <property type="component" value="Chromosome"/>
</dbReference>
<dbReference type="SUPFAM" id="SSF69572">
    <property type="entry name" value="Activating enzymes of the ubiquitin-like proteins"/>
    <property type="match status" value="1"/>
</dbReference>
<reference evidence="2 3" key="1">
    <citation type="journal article" date="2019" name="Sci. Rep.">
        <title>Sulfobacillus thermotolerans: new insights into resistance and metabolic capacities of acidophilic chemolithotrophs.</title>
        <authorList>
            <person name="Panyushkina A.E."/>
            <person name="Babenko V.V."/>
            <person name="Nikitina A.S."/>
            <person name="Selezneva O.V."/>
            <person name="Tsaplina I.A."/>
            <person name="Letarova M.A."/>
            <person name="Kostryukova E.S."/>
            <person name="Letarov A.V."/>
        </authorList>
    </citation>
    <scope>NUCLEOTIDE SEQUENCE [LARGE SCALE GENOMIC DNA]</scope>
    <source>
        <strain evidence="2 3">Kr1</strain>
    </source>
</reference>